<reference evidence="1 2" key="1">
    <citation type="submission" date="2013-02" db="EMBL/GenBank/DDBJ databases">
        <title>Draft Genome Sequence of Streptomyces aurantiacus, Which Produces Setomimycin.</title>
        <authorList>
            <person name="Gruening B.A."/>
            <person name="Praeg A."/>
            <person name="Erxleben A."/>
            <person name="Guenther S."/>
            <person name="Mueller M."/>
        </authorList>
    </citation>
    <scope>NUCLEOTIDE SEQUENCE [LARGE SCALE GENOMIC DNA]</scope>
    <source>
        <strain evidence="1 2">JA 4570</strain>
    </source>
</reference>
<dbReference type="EMBL" id="AOPZ01000451">
    <property type="protein sequence ID" value="EPH40065.1"/>
    <property type="molecule type" value="Genomic_DNA"/>
</dbReference>
<evidence type="ECO:0000313" key="2">
    <source>
        <dbReference type="Proteomes" id="UP000014629"/>
    </source>
</evidence>
<dbReference type="AlphaFoldDB" id="S3ZP10"/>
<name>S3ZP10_9ACTN</name>
<accession>S3ZP10</accession>
<gene>
    <name evidence="1" type="ORF">STRAU_6873</name>
</gene>
<dbReference type="PATRIC" id="fig|1286094.4.peg.6793"/>
<protein>
    <submittedName>
        <fullName evidence="1">Uncharacterized protein</fullName>
    </submittedName>
</protein>
<dbReference type="InterPro" id="IPR027417">
    <property type="entry name" value="P-loop_NTPase"/>
</dbReference>
<organism evidence="1 2">
    <name type="scientific">Streptomyces aurantiacus JA 4570</name>
    <dbReference type="NCBI Taxonomy" id="1286094"/>
    <lineage>
        <taxon>Bacteria</taxon>
        <taxon>Bacillati</taxon>
        <taxon>Actinomycetota</taxon>
        <taxon>Actinomycetes</taxon>
        <taxon>Kitasatosporales</taxon>
        <taxon>Streptomycetaceae</taxon>
        <taxon>Streptomyces</taxon>
        <taxon>Streptomyces aurantiacus group</taxon>
    </lineage>
</organism>
<comment type="caution">
    <text evidence="1">The sequence shown here is derived from an EMBL/GenBank/DDBJ whole genome shotgun (WGS) entry which is preliminary data.</text>
</comment>
<evidence type="ECO:0000313" key="1">
    <source>
        <dbReference type="EMBL" id="EPH40065.1"/>
    </source>
</evidence>
<dbReference type="Proteomes" id="UP000014629">
    <property type="component" value="Unassembled WGS sequence"/>
</dbReference>
<sequence>MRALEAVARDGERLGVHLVVAARSERAGASEVGRRAGLLVALDAVGSGAEDPAPGRGVLRDVDGRVAAFQGGRVTGRIPRTATLRPTVVPLEWERMGDPPARRPVRELGNGPTDLALLASALDRAARSVSADRVPSLL</sequence>
<dbReference type="Gene3D" id="3.40.50.300">
    <property type="entry name" value="P-loop containing nucleotide triphosphate hydrolases"/>
    <property type="match status" value="1"/>
</dbReference>
<keyword evidence="2" id="KW-1185">Reference proteome</keyword>
<proteinExistence type="predicted"/>